<dbReference type="AlphaFoldDB" id="A0AAE1H2C5"/>
<reference evidence="2" key="2">
    <citation type="journal article" date="2023" name="BMC Genomics">
        <title>Pest status, molecular evolution, and epigenetic factors derived from the genome assembly of Frankliniella fusca, a thysanopteran phytovirus vector.</title>
        <authorList>
            <person name="Catto M.A."/>
            <person name="Labadie P.E."/>
            <person name="Jacobson A.L."/>
            <person name="Kennedy G.G."/>
            <person name="Srinivasan R."/>
            <person name="Hunt B.G."/>
        </authorList>
    </citation>
    <scope>NUCLEOTIDE SEQUENCE</scope>
    <source>
        <strain evidence="2">PL_HMW_Pooled</strain>
    </source>
</reference>
<gene>
    <name evidence="2" type="ORF">KUF71_022707</name>
</gene>
<comment type="caution">
    <text evidence="2">The sequence shown here is derived from an EMBL/GenBank/DDBJ whole genome shotgun (WGS) entry which is preliminary data.</text>
</comment>
<keyword evidence="3" id="KW-1185">Reference proteome</keyword>
<reference evidence="2" key="1">
    <citation type="submission" date="2021-07" db="EMBL/GenBank/DDBJ databases">
        <authorList>
            <person name="Catto M.A."/>
            <person name="Jacobson A."/>
            <person name="Kennedy G."/>
            <person name="Labadie P."/>
            <person name="Hunt B.G."/>
            <person name="Srinivasan R."/>
        </authorList>
    </citation>
    <scope>NUCLEOTIDE SEQUENCE</scope>
    <source>
        <strain evidence="2">PL_HMW_Pooled</strain>
        <tissue evidence="2">Head</tissue>
    </source>
</reference>
<evidence type="ECO:0000256" key="1">
    <source>
        <dbReference type="SAM" id="MobiDB-lite"/>
    </source>
</evidence>
<name>A0AAE1H2C5_9NEOP</name>
<feature type="region of interest" description="Disordered" evidence="1">
    <location>
        <begin position="39"/>
        <end position="82"/>
    </location>
</feature>
<protein>
    <submittedName>
        <fullName evidence="2">tRNA (Guanine(26)-N(2))-dimethyltransferase</fullName>
    </submittedName>
</protein>
<evidence type="ECO:0000313" key="2">
    <source>
        <dbReference type="EMBL" id="KAK3913253.1"/>
    </source>
</evidence>
<dbReference type="Proteomes" id="UP001219518">
    <property type="component" value="Unassembled WGS sequence"/>
</dbReference>
<proteinExistence type="predicted"/>
<sequence length="165" mass="18567">MGSNGAGGRRILWKCVAPANAKVDALCWVSTEGIMVPSGKIGPIVPPTPRPRRTVPSSTSAPAPVYEEAEDPSANEVDGGPRYSPPVYRPPLLKHLLLRSQSLKFRQLYAHQLPEYFQKEIIGQQTQTLPKYDRGTTRVKHSDQVVPLAYYRRKMYYSGYPDYDY</sequence>
<dbReference type="EMBL" id="JAHWGI010000315">
    <property type="protein sequence ID" value="KAK3913253.1"/>
    <property type="molecule type" value="Genomic_DNA"/>
</dbReference>
<evidence type="ECO:0000313" key="3">
    <source>
        <dbReference type="Proteomes" id="UP001219518"/>
    </source>
</evidence>
<organism evidence="2 3">
    <name type="scientific">Frankliniella fusca</name>
    <dbReference type="NCBI Taxonomy" id="407009"/>
    <lineage>
        <taxon>Eukaryota</taxon>
        <taxon>Metazoa</taxon>
        <taxon>Ecdysozoa</taxon>
        <taxon>Arthropoda</taxon>
        <taxon>Hexapoda</taxon>
        <taxon>Insecta</taxon>
        <taxon>Pterygota</taxon>
        <taxon>Neoptera</taxon>
        <taxon>Paraneoptera</taxon>
        <taxon>Thysanoptera</taxon>
        <taxon>Terebrantia</taxon>
        <taxon>Thripoidea</taxon>
        <taxon>Thripidae</taxon>
        <taxon>Frankliniella</taxon>
    </lineage>
</organism>
<accession>A0AAE1H2C5</accession>